<gene>
    <name evidence="2" type="primary">Dnase1l3</name>
</gene>
<name>A0AC58K5I5_CASCN</name>
<keyword evidence="1" id="KW-1185">Reference proteome</keyword>
<protein>
    <submittedName>
        <fullName evidence="2">Deoxyribonuclease gamma</fullName>
    </submittedName>
</protein>
<dbReference type="RefSeq" id="XP_073900146.1">
    <property type="nucleotide sequence ID" value="XM_074044045.1"/>
</dbReference>
<proteinExistence type="predicted"/>
<evidence type="ECO:0000313" key="1">
    <source>
        <dbReference type="Proteomes" id="UP001732720"/>
    </source>
</evidence>
<organism evidence="1 2">
    <name type="scientific">Castor canadensis</name>
    <name type="common">American beaver</name>
    <dbReference type="NCBI Taxonomy" id="51338"/>
    <lineage>
        <taxon>Eukaryota</taxon>
        <taxon>Metazoa</taxon>
        <taxon>Chordata</taxon>
        <taxon>Craniata</taxon>
        <taxon>Vertebrata</taxon>
        <taxon>Euteleostomi</taxon>
        <taxon>Mammalia</taxon>
        <taxon>Eutheria</taxon>
        <taxon>Euarchontoglires</taxon>
        <taxon>Glires</taxon>
        <taxon>Rodentia</taxon>
        <taxon>Castorimorpha</taxon>
        <taxon>Castoridae</taxon>
        <taxon>Castor</taxon>
    </lineage>
</organism>
<sequence>MSPRLTAPLLLLLLLVLHGALTLKLCSFNVRSFGESKKENRNAMDVIVKIIKRCDLILLMEIKDSSNKICPMLMERLNGNSRRGITYNYVISSRLGRNTYKEQYAFVYKEKLVSVKENYLYHDYQDGDADVFSREPFVVWFQSPHTAVKDFVIVPLHTTPETSVKEIDELADVYRDVKRRWKVENFIFMGDFNAGCSYVPKKAWKNIRLRTDPGFVWLIGDQEDTTVKKSTNCAYDRIVLRGQEIMDSVVPKSNGVFDFQKAYELSEEEALEVSDHFPVEFKLQSSRAFTNSKKSVTLRKRKKGNRS</sequence>
<dbReference type="Proteomes" id="UP001732720">
    <property type="component" value="Chromosome 10"/>
</dbReference>
<evidence type="ECO:0000313" key="2">
    <source>
        <dbReference type="RefSeq" id="XP_073900146.1"/>
    </source>
</evidence>
<accession>A0AC58K5I5</accession>
<reference evidence="2" key="1">
    <citation type="submission" date="2025-08" db="UniProtKB">
        <authorList>
            <consortium name="RefSeq"/>
        </authorList>
    </citation>
    <scope>IDENTIFICATION</scope>
</reference>